<evidence type="ECO:0000256" key="2">
    <source>
        <dbReference type="SAM" id="MobiDB-lite"/>
    </source>
</evidence>
<feature type="coiled-coil region" evidence="1">
    <location>
        <begin position="27"/>
        <end position="54"/>
    </location>
</feature>
<feature type="compositionally biased region" description="Polar residues" evidence="2">
    <location>
        <begin position="234"/>
        <end position="245"/>
    </location>
</feature>
<gene>
    <name evidence="3" type="ORF">LECACI_7A001540</name>
</gene>
<feature type="compositionally biased region" description="Acidic residues" evidence="2">
    <location>
        <begin position="163"/>
        <end position="180"/>
    </location>
</feature>
<dbReference type="Proteomes" id="UP001296104">
    <property type="component" value="Unassembled WGS sequence"/>
</dbReference>
<reference evidence="3" key="1">
    <citation type="submission" date="2023-11" db="EMBL/GenBank/DDBJ databases">
        <authorList>
            <person name="Alioto T."/>
            <person name="Alioto T."/>
            <person name="Gomez Garrido J."/>
        </authorList>
    </citation>
    <scope>NUCLEOTIDE SEQUENCE</scope>
</reference>
<protein>
    <submittedName>
        <fullName evidence="3">Uncharacterized protein</fullName>
    </submittedName>
</protein>
<sequence>MQPMAMETAIAKARQLRAEIACRHAEIESLRASQQKTEQSIQEAEADASHLNDQLLEIIWRTEGLPNYGDVTVASDRAWHGEFTEEQLAMGDAHSKADFQVEGEKHRAHYDESTDETTDEDLEVPSSSEDPDTDPGYDASDEESLCDFCARGAEKEPAVASSDSDDDEQASDDAESDVSSEDGWGAFYARGREDASSASEHEASTLSDEESDPPTPAPHLPSGFNTIPIYTDPENPSYNPETTTNRVDRSQLRRPTPHDLTPAPADLDPIGNSENIAPGQSVADFQRGVTERVWRRAWRDWGRRQIRGVNRIEGVQLLPIVNGQRPGRKPRPAAPREEIPRVRILEDWEVEARQARGWESEWDDD</sequence>
<organism evidence="3 4">
    <name type="scientific">Lecanosticta acicola</name>
    <dbReference type="NCBI Taxonomy" id="111012"/>
    <lineage>
        <taxon>Eukaryota</taxon>
        <taxon>Fungi</taxon>
        <taxon>Dikarya</taxon>
        <taxon>Ascomycota</taxon>
        <taxon>Pezizomycotina</taxon>
        <taxon>Dothideomycetes</taxon>
        <taxon>Dothideomycetidae</taxon>
        <taxon>Mycosphaerellales</taxon>
        <taxon>Mycosphaerellaceae</taxon>
        <taxon>Lecanosticta</taxon>
    </lineage>
</organism>
<feature type="region of interest" description="Disordered" evidence="2">
    <location>
        <begin position="103"/>
        <end position="281"/>
    </location>
</feature>
<dbReference type="EMBL" id="CAVMBE010000006">
    <property type="protein sequence ID" value="CAK3843676.1"/>
    <property type="molecule type" value="Genomic_DNA"/>
</dbReference>
<evidence type="ECO:0000313" key="3">
    <source>
        <dbReference type="EMBL" id="CAK3843676.1"/>
    </source>
</evidence>
<evidence type="ECO:0000313" key="4">
    <source>
        <dbReference type="Proteomes" id="UP001296104"/>
    </source>
</evidence>
<comment type="caution">
    <text evidence="3">The sequence shown here is derived from an EMBL/GenBank/DDBJ whole genome shotgun (WGS) entry which is preliminary data.</text>
</comment>
<keyword evidence="1" id="KW-0175">Coiled coil</keyword>
<feature type="compositionally biased region" description="Basic and acidic residues" evidence="2">
    <location>
        <begin position="190"/>
        <end position="203"/>
    </location>
</feature>
<feature type="compositionally biased region" description="Basic and acidic residues" evidence="2">
    <location>
        <begin position="103"/>
        <end position="112"/>
    </location>
</feature>
<dbReference type="AlphaFoldDB" id="A0AAI8YT75"/>
<accession>A0AAI8YT75</accession>
<proteinExistence type="predicted"/>
<keyword evidence="4" id="KW-1185">Reference proteome</keyword>
<feature type="compositionally biased region" description="Acidic residues" evidence="2">
    <location>
        <begin position="113"/>
        <end position="145"/>
    </location>
</feature>
<name>A0AAI8YT75_9PEZI</name>
<evidence type="ECO:0000256" key="1">
    <source>
        <dbReference type="SAM" id="Coils"/>
    </source>
</evidence>